<comment type="caution">
    <text evidence="1">The sequence shown here is derived from an EMBL/GenBank/DDBJ whole genome shotgun (WGS) entry which is preliminary data.</text>
</comment>
<protein>
    <submittedName>
        <fullName evidence="1">Uncharacterized protein</fullName>
    </submittedName>
</protein>
<keyword evidence="2" id="KW-1185">Reference proteome</keyword>
<name>A0A5B7I0Z2_PORTR</name>
<reference evidence="1 2" key="1">
    <citation type="submission" date="2019-05" db="EMBL/GenBank/DDBJ databases">
        <title>Another draft genome of Portunus trituberculatus and its Hox gene families provides insights of decapod evolution.</title>
        <authorList>
            <person name="Jeong J.-H."/>
            <person name="Song I."/>
            <person name="Kim S."/>
            <person name="Choi T."/>
            <person name="Kim D."/>
            <person name="Ryu S."/>
            <person name="Kim W."/>
        </authorList>
    </citation>
    <scope>NUCLEOTIDE SEQUENCE [LARGE SCALE GENOMIC DNA]</scope>
    <source>
        <tissue evidence="1">Muscle</tissue>
    </source>
</reference>
<proteinExistence type="predicted"/>
<dbReference type="AlphaFoldDB" id="A0A5B7I0Z2"/>
<accession>A0A5B7I0Z2</accession>
<evidence type="ECO:0000313" key="2">
    <source>
        <dbReference type="Proteomes" id="UP000324222"/>
    </source>
</evidence>
<dbReference type="EMBL" id="VSRR010041437">
    <property type="protein sequence ID" value="MPC75579.1"/>
    <property type="molecule type" value="Genomic_DNA"/>
</dbReference>
<dbReference type="Proteomes" id="UP000324222">
    <property type="component" value="Unassembled WGS sequence"/>
</dbReference>
<sequence>MGLVNSDRRCRRPLTILRNELCLLLAFVATGSDFRLLSGPGYICTGVGVDLCSSSHEVGTAHSLRQETPPDTREKVTADQQYREKCVKIVLDL</sequence>
<gene>
    <name evidence="1" type="ORF">E2C01_069969</name>
</gene>
<organism evidence="1 2">
    <name type="scientific">Portunus trituberculatus</name>
    <name type="common">Swimming crab</name>
    <name type="synonym">Neptunus trituberculatus</name>
    <dbReference type="NCBI Taxonomy" id="210409"/>
    <lineage>
        <taxon>Eukaryota</taxon>
        <taxon>Metazoa</taxon>
        <taxon>Ecdysozoa</taxon>
        <taxon>Arthropoda</taxon>
        <taxon>Crustacea</taxon>
        <taxon>Multicrustacea</taxon>
        <taxon>Malacostraca</taxon>
        <taxon>Eumalacostraca</taxon>
        <taxon>Eucarida</taxon>
        <taxon>Decapoda</taxon>
        <taxon>Pleocyemata</taxon>
        <taxon>Brachyura</taxon>
        <taxon>Eubrachyura</taxon>
        <taxon>Portunoidea</taxon>
        <taxon>Portunidae</taxon>
        <taxon>Portuninae</taxon>
        <taxon>Portunus</taxon>
    </lineage>
</organism>
<evidence type="ECO:0000313" key="1">
    <source>
        <dbReference type="EMBL" id="MPC75579.1"/>
    </source>
</evidence>